<proteinExistence type="predicted"/>
<comment type="caution">
    <text evidence="1">The sequence shown here is derived from an EMBL/GenBank/DDBJ whole genome shotgun (WGS) entry which is preliminary data.</text>
</comment>
<dbReference type="AlphaFoldDB" id="A0A226DX13"/>
<evidence type="ECO:0000313" key="1">
    <source>
        <dbReference type="EMBL" id="OXA50012.1"/>
    </source>
</evidence>
<dbReference type="Proteomes" id="UP000198287">
    <property type="component" value="Unassembled WGS sequence"/>
</dbReference>
<name>A0A226DX13_FOLCA</name>
<sequence length="163" mass="18041">MSEPSLSTSSESLASLLELRYDDPSSSSPPRSPITLEPIILQNLPPRVTTPIFRNSFFYNHAMFTGDPSAKSVSSSGCGGEDLSWDINGNWGLTKSNNYSPSWGDEDAKNSYKDFWSVEVLDFEKDPNFKHIQSNSNNINQPCSIFSSICACFLYSLAECFLG</sequence>
<gene>
    <name evidence="1" type="ORF">Fcan01_15090</name>
</gene>
<reference evidence="1 2" key="1">
    <citation type="submission" date="2015-12" db="EMBL/GenBank/DDBJ databases">
        <title>The genome of Folsomia candida.</title>
        <authorList>
            <person name="Faddeeva A."/>
            <person name="Derks M.F."/>
            <person name="Anvar Y."/>
            <person name="Smit S."/>
            <person name="Van Straalen N."/>
            <person name="Roelofs D."/>
        </authorList>
    </citation>
    <scope>NUCLEOTIDE SEQUENCE [LARGE SCALE GENOMIC DNA]</scope>
    <source>
        <strain evidence="1 2">VU population</strain>
        <tissue evidence="1">Whole body</tissue>
    </source>
</reference>
<dbReference type="EMBL" id="LNIX01000009">
    <property type="protein sequence ID" value="OXA50012.1"/>
    <property type="molecule type" value="Genomic_DNA"/>
</dbReference>
<evidence type="ECO:0000313" key="2">
    <source>
        <dbReference type="Proteomes" id="UP000198287"/>
    </source>
</evidence>
<accession>A0A226DX13</accession>
<protein>
    <submittedName>
        <fullName evidence="1">Uncharacterized protein</fullName>
    </submittedName>
</protein>
<keyword evidence="2" id="KW-1185">Reference proteome</keyword>
<organism evidence="1 2">
    <name type="scientific">Folsomia candida</name>
    <name type="common">Springtail</name>
    <dbReference type="NCBI Taxonomy" id="158441"/>
    <lineage>
        <taxon>Eukaryota</taxon>
        <taxon>Metazoa</taxon>
        <taxon>Ecdysozoa</taxon>
        <taxon>Arthropoda</taxon>
        <taxon>Hexapoda</taxon>
        <taxon>Collembola</taxon>
        <taxon>Entomobryomorpha</taxon>
        <taxon>Isotomoidea</taxon>
        <taxon>Isotomidae</taxon>
        <taxon>Proisotominae</taxon>
        <taxon>Folsomia</taxon>
    </lineage>
</organism>